<proteinExistence type="predicted"/>
<evidence type="ECO:0000256" key="1">
    <source>
        <dbReference type="SAM" id="MobiDB-lite"/>
    </source>
</evidence>
<comment type="caution">
    <text evidence="2">The sequence shown here is derived from an EMBL/GenBank/DDBJ whole genome shotgun (WGS) entry which is preliminary data.</text>
</comment>
<organism evidence="2 3">
    <name type="scientific">Ficus carica</name>
    <name type="common">Common fig</name>
    <dbReference type="NCBI Taxonomy" id="3494"/>
    <lineage>
        <taxon>Eukaryota</taxon>
        <taxon>Viridiplantae</taxon>
        <taxon>Streptophyta</taxon>
        <taxon>Embryophyta</taxon>
        <taxon>Tracheophyta</taxon>
        <taxon>Spermatophyta</taxon>
        <taxon>Magnoliopsida</taxon>
        <taxon>eudicotyledons</taxon>
        <taxon>Gunneridae</taxon>
        <taxon>Pentapetalae</taxon>
        <taxon>rosids</taxon>
        <taxon>fabids</taxon>
        <taxon>Rosales</taxon>
        <taxon>Moraceae</taxon>
        <taxon>Ficeae</taxon>
        <taxon>Ficus</taxon>
    </lineage>
</organism>
<name>A0AA87Z4J7_FICCA</name>
<accession>A0AA87Z4J7</accession>
<feature type="region of interest" description="Disordered" evidence="1">
    <location>
        <begin position="49"/>
        <end position="73"/>
    </location>
</feature>
<dbReference type="AlphaFoldDB" id="A0AA87Z4J7"/>
<dbReference type="EMBL" id="BTGU01005559">
    <property type="protein sequence ID" value="GMN25205.1"/>
    <property type="molecule type" value="Genomic_DNA"/>
</dbReference>
<reference evidence="2" key="1">
    <citation type="submission" date="2023-07" db="EMBL/GenBank/DDBJ databases">
        <title>draft genome sequence of fig (Ficus carica).</title>
        <authorList>
            <person name="Takahashi T."/>
            <person name="Nishimura K."/>
        </authorList>
    </citation>
    <scope>NUCLEOTIDE SEQUENCE</scope>
</reference>
<dbReference type="Proteomes" id="UP001187192">
    <property type="component" value="Unassembled WGS sequence"/>
</dbReference>
<protein>
    <submittedName>
        <fullName evidence="2">Uncharacterized protein</fullName>
    </submittedName>
</protein>
<evidence type="ECO:0000313" key="3">
    <source>
        <dbReference type="Proteomes" id="UP001187192"/>
    </source>
</evidence>
<sequence length="123" mass="13977">MVRPRKQINLNPQEPDLANVVATLQRQLLKQQLETNRLREQVARLNQIPQANEEPLQDNPVPPVAPQVPGVRQGVPRNVEVPLVPEGIQANPPLVREDLLFERFRRMKAPEFEGTTDPLEADN</sequence>
<gene>
    <name evidence="2" type="ORF">TIFTF001_047709</name>
</gene>
<keyword evidence="3" id="KW-1185">Reference proteome</keyword>
<evidence type="ECO:0000313" key="2">
    <source>
        <dbReference type="EMBL" id="GMN25205.1"/>
    </source>
</evidence>